<comment type="caution">
    <text evidence="1">The sequence shown here is derived from an EMBL/GenBank/DDBJ whole genome shotgun (WGS) entry which is preliminary data.</text>
</comment>
<protein>
    <submittedName>
        <fullName evidence="1">Helix-hairpin-helix domain-containing protein</fullName>
    </submittedName>
</protein>
<reference evidence="1" key="1">
    <citation type="journal article" date="2021" name="PeerJ">
        <title>Extensive microbial diversity within the chicken gut microbiome revealed by metagenomics and culture.</title>
        <authorList>
            <person name="Gilroy R."/>
            <person name="Ravi A."/>
            <person name="Getino M."/>
            <person name="Pursley I."/>
            <person name="Horton D.L."/>
            <person name="Alikhan N.F."/>
            <person name="Baker D."/>
            <person name="Gharbi K."/>
            <person name="Hall N."/>
            <person name="Watson M."/>
            <person name="Adriaenssens E.M."/>
            <person name="Foster-Nyarko E."/>
            <person name="Jarju S."/>
            <person name="Secka A."/>
            <person name="Antonio M."/>
            <person name="Oren A."/>
            <person name="Chaudhuri R.R."/>
            <person name="La Ragione R."/>
            <person name="Hildebrand F."/>
            <person name="Pallen M.J."/>
        </authorList>
    </citation>
    <scope>NUCLEOTIDE SEQUENCE</scope>
    <source>
        <strain evidence="1">23274</strain>
    </source>
</reference>
<reference evidence="1" key="2">
    <citation type="submission" date="2021-04" db="EMBL/GenBank/DDBJ databases">
        <authorList>
            <person name="Gilroy R."/>
        </authorList>
    </citation>
    <scope>NUCLEOTIDE SEQUENCE</scope>
    <source>
        <strain evidence="1">23274</strain>
    </source>
</reference>
<gene>
    <name evidence="1" type="ORF">H9863_09400</name>
</gene>
<dbReference type="SUPFAM" id="SSF47781">
    <property type="entry name" value="RuvA domain 2-like"/>
    <property type="match status" value="1"/>
</dbReference>
<dbReference type="Gene3D" id="1.10.150.280">
    <property type="entry name" value="AF1531-like domain"/>
    <property type="match status" value="1"/>
</dbReference>
<dbReference type="EMBL" id="DXFT01000184">
    <property type="protein sequence ID" value="HIX04309.1"/>
    <property type="molecule type" value="Genomic_DNA"/>
</dbReference>
<evidence type="ECO:0000313" key="2">
    <source>
        <dbReference type="Proteomes" id="UP000824202"/>
    </source>
</evidence>
<dbReference type="Proteomes" id="UP000824202">
    <property type="component" value="Unassembled WGS sequence"/>
</dbReference>
<proteinExistence type="predicted"/>
<organism evidence="1 2">
    <name type="scientific">Candidatus Odoribacter faecigallinarum</name>
    <dbReference type="NCBI Taxonomy" id="2838706"/>
    <lineage>
        <taxon>Bacteria</taxon>
        <taxon>Pseudomonadati</taxon>
        <taxon>Bacteroidota</taxon>
        <taxon>Bacteroidia</taxon>
        <taxon>Bacteroidales</taxon>
        <taxon>Odoribacteraceae</taxon>
        <taxon>Odoribacter</taxon>
    </lineage>
</organism>
<dbReference type="InterPro" id="IPR010994">
    <property type="entry name" value="RuvA_2-like"/>
</dbReference>
<name>A0A9D1V1I1_9BACT</name>
<dbReference type="AlphaFoldDB" id="A0A9D1V1I1"/>
<sequence length="198" mass="22646">MVFNSLERKGALILACILGGILFLPRQVLPESHNLFLLTAPVEIKTDTGDIKRKPSPQAATYPKYAPEPPAPVELNSADSLALLGIRGIGPYYTSRILRYRERLGGFYSVKQLKDLKMKYFDVDSNTHLFTVNPSLIQKKDLDTMSFKSILRHPYLEYEDVQLIFNAKRKFDTLSYSLLEKEGILPAYKLKKIKPYFK</sequence>
<accession>A0A9D1V1I1</accession>
<dbReference type="Pfam" id="PF12836">
    <property type="entry name" value="HHH_3"/>
    <property type="match status" value="1"/>
</dbReference>
<evidence type="ECO:0000313" key="1">
    <source>
        <dbReference type="EMBL" id="HIX04309.1"/>
    </source>
</evidence>